<dbReference type="NCBIfam" id="TIGR00018">
    <property type="entry name" value="panC"/>
    <property type="match status" value="1"/>
</dbReference>
<dbReference type="SUPFAM" id="SSF52374">
    <property type="entry name" value="Nucleotidylyl transferase"/>
    <property type="match status" value="1"/>
</dbReference>
<keyword evidence="8" id="KW-0963">Cytoplasm</keyword>
<comment type="caution">
    <text evidence="8">Lacks conserved residue(s) required for the propagation of feature annotation.</text>
</comment>
<comment type="pathway">
    <text evidence="1 8">Cofactor biosynthesis; (R)-pantothenate biosynthesis; (R)-pantothenate from (R)-pantoate and beta-alanine: step 1/1.</text>
</comment>
<comment type="catalytic activity">
    <reaction evidence="7 8">
        <text>(R)-pantoate + beta-alanine + ATP = (R)-pantothenate + AMP + diphosphate + H(+)</text>
        <dbReference type="Rhea" id="RHEA:10912"/>
        <dbReference type="ChEBI" id="CHEBI:15378"/>
        <dbReference type="ChEBI" id="CHEBI:15980"/>
        <dbReference type="ChEBI" id="CHEBI:29032"/>
        <dbReference type="ChEBI" id="CHEBI:30616"/>
        <dbReference type="ChEBI" id="CHEBI:33019"/>
        <dbReference type="ChEBI" id="CHEBI:57966"/>
        <dbReference type="ChEBI" id="CHEBI:456215"/>
        <dbReference type="EC" id="6.3.2.1"/>
    </reaction>
</comment>
<feature type="binding site" evidence="8">
    <location>
        <position position="60"/>
    </location>
    <ligand>
        <name>(R)-pantoate</name>
        <dbReference type="ChEBI" id="CHEBI:15980"/>
    </ligand>
</feature>
<dbReference type="PANTHER" id="PTHR21299:SF1">
    <property type="entry name" value="PANTOATE--BETA-ALANINE LIGASE"/>
    <property type="match status" value="1"/>
</dbReference>
<dbReference type="GO" id="GO:0004592">
    <property type="term" value="F:pantoate-beta-alanine ligase activity"/>
    <property type="evidence" value="ECO:0007669"/>
    <property type="project" value="UniProtKB-UniRule"/>
</dbReference>
<sequence length="282" mass="31738">MEVFSSVHSYYKWWRAQPKNLKIGFVPTMGALHEGHMALIAESVKNADLTVASIFVNPTQFNDPEDLQKYPRTPEQDINLLKAAGCDAVLMPEAKDIYSDNYDISINPGESANILEGAFRPGHFQGVLQVVSKLFNIVKPDLAFFGRKDLQQLQLIKKMVSAMSFNIEVIGVGTKREESGLAMSSRNMRLSDKERSDALLLYENLILADKLWQDGKEISEIKNAVTENFNNFEPVKLEYFEAVEPDAFEIVNSREGVKQKIAFCVAAYVGQVRLIDNILIDN</sequence>
<reference evidence="9 10" key="1">
    <citation type="submission" date="2020-04" db="EMBL/GenBank/DDBJ databases">
        <title>Flammeovirgaceae bacterium KN852 isolated from deep sea.</title>
        <authorList>
            <person name="Zhang D.-C."/>
        </authorList>
    </citation>
    <scope>NUCLEOTIDE SEQUENCE [LARGE SCALE GENOMIC DNA]</scope>
    <source>
        <strain evidence="9 10">KN852</strain>
    </source>
</reference>
<dbReference type="Gene3D" id="3.30.1300.10">
    <property type="entry name" value="Pantoate-beta-alanine ligase, C-terminal domain"/>
    <property type="match status" value="1"/>
</dbReference>
<comment type="subcellular location">
    <subcellularLocation>
        <location evidence="8">Cytoplasm</location>
    </subcellularLocation>
</comment>
<dbReference type="RefSeq" id="WP_169677656.1">
    <property type="nucleotide sequence ID" value="NZ_JABBNU010000001.1"/>
</dbReference>
<dbReference type="InterPro" id="IPR042176">
    <property type="entry name" value="Pantoate_ligase_C"/>
</dbReference>
<comment type="similarity">
    <text evidence="2 8">Belongs to the pantothenate synthetase family.</text>
</comment>
<feature type="binding site" evidence="8">
    <location>
        <begin position="146"/>
        <end position="149"/>
    </location>
    <ligand>
        <name>ATP</name>
        <dbReference type="ChEBI" id="CHEBI:30616"/>
    </ligand>
</feature>
<evidence type="ECO:0000256" key="6">
    <source>
        <dbReference type="ARBA" id="ARBA00022840"/>
    </source>
</evidence>
<feature type="binding site" evidence="8">
    <location>
        <position position="60"/>
    </location>
    <ligand>
        <name>beta-alanine</name>
        <dbReference type="ChEBI" id="CHEBI:57966"/>
    </ligand>
</feature>
<comment type="function">
    <text evidence="8">Catalyzes the condensation of pantoate with beta-alanine in an ATP-dependent reaction via a pantoyl-adenylate intermediate.</text>
</comment>
<evidence type="ECO:0000256" key="4">
    <source>
        <dbReference type="ARBA" id="ARBA00022655"/>
    </source>
</evidence>
<keyword evidence="5 8" id="KW-0547">Nucleotide-binding</keyword>
<feature type="binding site" evidence="8">
    <location>
        <position position="152"/>
    </location>
    <ligand>
        <name>(R)-pantoate</name>
        <dbReference type="ChEBI" id="CHEBI:15980"/>
    </ligand>
</feature>
<dbReference type="Gene3D" id="3.40.50.620">
    <property type="entry name" value="HUPs"/>
    <property type="match status" value="1"/>
</dbReference>
<dbReference type="EMBL" id="JABBNU010000001">
    <property type="protein sequence ID" value="NMM47041.1"/>
    <property type="molecule type" value="Genomic_DNA"/>
</dbReference>
<comment type="caution">
    <text evidence="9">The sequence shown here is derived from an EMBL/GenBank/DDBJ whole genome shotgun (WGS) entry which is preliminary data.</text>
</comment>
<evidence type="ECO:0000256" key="8">
    <source>
        <dbReference type="HAMAP-Rule" id="MF_00158"/>
    </source>
</evidence>
<protein>
    <recommendedName>
        <fullName evidence="8">Pantothenate synthetase</fullName>
        <shortName evidence="8">PS</shortName>
        <ecNumber evidence="8">6.3.2.1</ecNumber>
    </recommendedName>
    <alternativeName>
        <fullName evidence="8">Pantoate--beta-alanine ligase</fullName>
    </alternativeName>
    <alternativeName>
        <fullName evidence="8">Pantoate-activating enzyme</fullName>
    </alternativeName>
</protein>
<gene>
    <name evidence="8" type="primary">panC</name>
    <name evidence="9" type="ORF">HH304_01415</name>
</gene>
<dbReference type="PANTHER" id="PTHR21299">
    <property type="entry name" value="CYTIDYLATE KINASE/PANTOATE-BETA-ALANINE LIGASE"/>
    <property type="match status" value="1"/>
</dbReference>
<dbReference type="InterPro" id="IPR003721">
    <property type="entry name" value="Pantoate_ligase"/>
</dbReference>
<evidence type="ECO:0000256" key="2">
    <source>
        <dbReference type="ARBA" id="ARBA00009256"/>
    </source>
</evidence>
<dbReference type="UniPathway" id="UPA00028">
    <property type="reaction ID" value="UER00005"/>
</dbReference>
<proteinExistence type="inferred from homology"/>
<feature type="binding site" evidence="8">
    <location>
        <begin position="29"/>
        <end position="36"/>
    </location>
    <ligand>
        <name>ATP</name>
        <dbReference type="ChEBI" id="CHEBI:30616"/>
    </ligand>
</feature>
<evidence type="ECO:0000256" key="7">
    <source>
        <dbReference type="ARBA" id="ARBA00048258"/>
    </source>
</evidence>
<dbReference type="GO" id="GO:0005829">
    <property type="term" value="C:cytosol"/>
    <property type="evidence" value="ECO:0007669"/>
    <property type="project" value="TreeGrafter"/>
</dbReference>
<feature type="binding site" evidence="8">
    <location>
        <begin position="183"/>
        <end position="186"/>
    </location>
    <ligand>
        <name>ATP</name>
        <dbReference type="ChEBI" id="CHEBI:30616"/>
    </ligand>
</feature>
<dbReference type="GO" id="GO:0005524">
    <property type="term" value="F:ATP binding"/>
    <property type="evidence" value="ECO:0007669"/>
    <property type="project" value="UniProtKB-KW"/>
</dbReference>
<dbReference type="HAMAP" id="MF_00158">
    <property type="entry name" value="PanC"/>
    <property type="match status" value="1"/>
</dbReference>
<comment type="subunit">
    <text evidence="8">Homodimer.</text>
</comment>
<dbReference type="AlphaFoldDB" id="A0A848IUY9"/>
<evidence type="ECO:0000313" key="10">
    <source>
        <dbReference type="Proteomes" id="UP000559010"/>
    </source>
</evidence>
<name>A0A848IUY9_9BACT</name>
<comment type="miscellaneous">
    <text evidence="8">The reaction proceeds by a bi uni uni bi ping pong mechanism.</text>
</comment>
<evidence type="ECO:0000313" key="9">
    <source>
        <dbReference type="EMBL" id="NMM47041.1"/>
    </source>
</evidence>
<dbReference type="InterPro" id="IPR014729">
    <property type="entry name" value="Rossmann-like_a/b/a_fold"/>
</dbReference>
<dbReference type="Pfam" id="PF02569">
    <property type="entry name" value="Pantoate_ligase"/>
    <property type="match status" value="1"/>
</dbReference>
<feature type="active site" description="Proton donor" evidence="8">
    <location>
        <position position="36"/>
    </location>
</feature>
<evidence type="ECO:0000256" key="3">
    <source>
        <dbReference type="ARBA" id="ARBA00022598"/>
    </source>
</evidence>
<dbReference type="EC" id="6.3.2.1" evidence="8"/>
<organism evidence="9 10">
    <name type="scientific">Marinigracilibium pacificum</name>
    <dbReference type="NCBI Taxonomy" id="2729599"/>
    <lineage>
        <taxon>Bacteria</taxon>
        <taxon>Pseudomonadati</taxon>
        <taxon>Bacteroidota</taxon>
        <taxon>Cytophagia</taxon>
        <taxon>Cytophagales</taxon>
        <taxon>Flammeovirgaceae</taxon>
        <taxon>Marinigracilibium</taxon>
    </lineage>
</organism>
<keyword evidence="3 8" id="KW-0436">Ligase</keyword>
<evidence type="ECO:0000256" key="5">
    <source>
        <dbReference type="ARBA" id="ARBA00022741"/>
    </source>
</evidence>
<evidence type="ECO:0000256" key="1">
    <source>
        <dbReference type="ARBA" id="ARBA00004990"/>
    </source>
</evidence>
<dbReference type="Proteomes" id="UP000559010">
    <property type="component" value="Unassembled WGS sequence"/>
</dbReference>
<keyword evidence="6 8" id="KW-0067">ATP-binding</keyword>
<keyword evidence="10" id="KW-1185">Reference proteome</keyword>
<dbReference type="CDD" id="cd00560">
    <property type="entry name" value="PanC"/>
    <property type="match status" value="1"/>
</dbReference>
<dbReference type="GO" id="GO:0015940">
    <property type="term" value="P:pantothenate biosynthetic process"/>
    <property type="evidence" value="ECO:0007669"/>
    <property type="project" value="UniProtKB-UniRule"/>
</dbReference>
<keyword evidence="4 8" id="KW-0566">Pantothenate biosynthesis</keyword>
<accession>A0A848IUY9</accession>